<gene>
    <name evidence="3" type="ORF">LKD45_09610</name>
</gene>
<accession>A0AAE3AYF7</accession>
<dbReference type="PIRSF" id="PIRSF016719">
    <property type="entry name" value="UCP016719"/>
    <property type="match status" value="1"/>
</dbReference>
<feature type="domain" description="Peptidoglycan beta-N-acetylmuramidase NamZ C-terminal" evidence="2">
    <location>
        <begin position="227"/>
        <end position="383"/>
    </location>
</feature>
<dbReference type="PANTHER" id="PTHR42915:SF1">
    <property type="entry name" value="PEPTIDOGLYCAN BETA-N-ACETYLMURAMIDASE NAMZ"/>
    <property type="match status" value="1"/>
</dbReference>
<protein>
    <submittedName>
        <fullName evidence="3">DUF1343 domain-containing protein</fullName>
    </submittedName>
</protein>
<dbReference type="RefSeq" id="WP_308728395.1">
    <property type="nucleotide sequence ID" value="NZ_JAJEQF010000023.1"/>
</dbReference>
<dbReference type="Pfam" id="PF07075">
    <property type="entry name" value="NamZ_N"/>
    <property type="match status" value="1"/>
</dbReference>
<sequence length="384" mass="43312">MRTVLGLDRIGEYDRLFTGKRIGLITNYSGVDSSWNLNIDLFLKKGYQLVKLFTPEHGLFGSGAGEAVANAAFPGSNIPIISLFGEKDKQRPSKEELEGIDLLIYDIQDVGLRYYTYIYTMTYCMEAAAELGIQFIVLDRPNPLGNRIIAGGVIEPDCASFIGDYGLPMRYGMTPGEVGNYFIAYRNLSLDYMVIKLKEYGRDMLFPQTRQPWNVPSPALPDFTCTICYSGGCAVGASNISEGRGTPHPFLTYGAPYIDMDEFYEALLPWVDREKLLIRKKAFTPSERKYIGEICYGIELMPLCDTYDFIPLSMRILKAAADLYPNDFELVKAADGQMHISRVTGSHEMERVLEGKKDLDSLLTEWDAQSKVFAEATEQYRIYR</sequence>
<evidence type="ECO:0000313" key="3">
    <source>
        <dbReference type="EMBL" id="MCC2167945.1"/>
    </source>
</evidence>
<proteinExistence type="predicted"/>
<evidence type="ECO:0000259" key="2">
    <source>
        <dbReference type="Pfam" id="PF20732"/>
    </source>
</evidence>
<feature type="domain" description="Peptidoglycan beta-N-acetylmuramidase NamZ N-terminal" evidence="1">
    <location>
        <begin position="22"/>
        <end position="223"/>
    </location>
</feature>
<dbReference type="Pfam" id="PF20732">
    <property type="entry name" value="NamZ_C"/>
    <property type="match status" value="1"/>
</dbReference>
<evidence type="ECO:0000259" key="1">
    <source>
        <dbReference type="Pfam" id="PF07075"/>
    </source>
</evidence>
<dbReference type="PANTHER" id="PTHR42915">
    <property type="entry name" value="HYPOTHETICAL 460 KDA PROTEIN IN FEUA-SIGW INTERGENIC REGION [PRECURSOR]"/>
    <property type="match status" value="1"/>
</dbReference>
<dbReference type="Gene3D" id="3.90.1150.140">
    <property type="match status" value="1"/>
</dbReference>
<evidence type="ECO:0000313" key="4">
    <source>
        <dbReference type="Proteomes" id="UP001199355"/>
    </source>
</evidence>
<dbReference type="Gene3D" id="3.40.50.12170">
    <property type="entry name" value="Uncharacterised protein PF07075, DUF1343"/>
    <property type="match status" value="1"/>
</dbReference>
<reference evidence="3 4" key="1">
    <citation type="submission" date="2021-10" db="EMBL/GenBank/DDBJ databases">
        <title>Anaerobic single-cell dispensing facilitates the cultivation of human gut bacteria.</title>
        <authorList>
            <person name="Afrizal A."/>
        </authorList>
    </citation>
    <scope>NUCLEOTIDE SEQUENCE [LARGE SCALE GENOMIC DNA]</scope>
    <source>
        <strain evidence="3 4">CLA-AA-H244</strain>
    </source>
</reference>
<dbReference type="AlphaFoldDB" id="A0AAE3AYF7"/>
<dbReference type="InterPro" id="IPR048503">
    <property type="entry name" value="NamZ_C"/>
</dbReference>
<dbReference type="InterPro" id="IPR048502">
    <property type="entry name" value="NamZ_N"/>
</dbReference>
<dbReference type="GO" id="GO:0033922">
    <property type="term" value="F:peptidoglycan beta-N-acetylmuramidase activity"/>
    <property type="evidence" value="ECO:0007669"/>
    <property type="project" value="InterPro"/>
</dbReference>
<dbReference type="InterPro" id="IPR008302">
    <property type="entry name" value="NamZ"/>
</dbReference>
<comment type="caution">
    <text evidence="3">The sequence shown here is derived from an EMBL/GenBank/DDBJ whole genome shotgun (WGS) entry which is preliminary data.</text>
</comment>
<dbReference type="EMBL" id="JAJEQF010000023">
    <property type="protein sequence ID" value="MCC2167945.1"/>
    <property type="molecule type" value="Genomic_DNA"/>
</dbReference>
<organism evidence="3 4">
    <name type="scientific">Gallintestinimicrobium propionicum</name>
    <dbReference type="NCBI Taxonomy" id="2981770"/>
    <lineage>
        <taxon>Bacteria</taxon>
        <taxon>Bacillati</taxon>
        <taxon>Bacillota</taxon>
        <taxon>Clostridia</taxon>
        <taxon>Lachnospirales</taxon>
        <taxon>Lachnospiraceae</taxon>
        <taxon>Gallintestinimicrobium</taxon>
    </lineage>
</organism>
<name>A0AAE3AYF7_9FIRM</name>
<dbReference type="Proteomes" id="UP001199355">
    <property type="component" value="Unassembled WGS sequence"/>
</dbReference>
<keyword evidence="4" id="KW-1185">Reference proteome</keyword>